<keyword evidence="2" id="KW-0805">Transcription regulation</keyword>
<dbReference type="PANTHER" id="PTHR43479">
    <property type="entry name" value="ACREF/ENVCD OPERON REPRESSOR-RELATED"/>
    <property type="match status" value="1"/>
</dbReference>
<reference evidence="7 10" key="1">
    <citation type="submission" date="2018-02" db="EMBL/GenBank/DDBJ databases">
        <title>Deep subsurface shale carbon reservoir microbial communities from Ohio and West Virginia, USA.</title>
        <authorList>
            <person name="Wrighton K."/>
        </authorList>
    </citation>
    <scope>NUCLEOTIDE SEQUENCE [LARGE SCALE GENOMIC DNA]</scope>
    <source>
        <strain evidence="7 10">UTICA-S1B6</strain>
    </source>
</reference>
<dbReference type="Pfam" id="PF13977">
    <property type="entry name" value="TetR_C_6"/>
    <property type="match status" value="1"/>
</dbReference>
<sequence length="196" mass="21976">MSNIGRPINYAAREAKIERIINGAIQCFVKKGFHGAGIAEISRMAGVSQASLYQYFSSKNELILEIAKRYFSRDMAALKRVESADDFQTALEKEAHLTGDTTGTIMYLEILAESSRNPEIKKIVLNSSKELYDVSCSMFKKSQDTGVISNHLTPEQITHFIFAYIDGISCHIATADAEYSPDMLRLFIQTLLRPRP</sequence>
<evidence type="ECO:0000256" key="2">
    <source>
        <dbReference type="ARBA" id="ARBA00023015"/>
    </source>
</evidence>
<feature type="domain" description="HTH tetR-type" evidence="6">
    <location>
        <begin position="14"/>
        <end position="74"/>
    </location>
</feature>
<organism evidence="8 9">
    <name type="scientific">Marinobacter persicus</name>
    <dbReference type="NCBI Taxonomy" id="930118"/>
    <lineage>
        <taxon>Bacteria</taxon>
        <taxon>Pseudomonadati</taxon>
        <taxon>Pseudomonadota</taxon>
        <taxon>Gammaproteobacteria</taxon>
        <taxon>Pseudomonadales</taxon>
        <taxon>Marinobacteraceae</taxon>
        <taxon>Marinobacter</taxon>
    </lineage>
</organism>
<dbReference type="EMBL" id="PTIT01000015">
    <property type="protein sequence ID" value="PPK51148.1"/>
    <property type="molecule type" value="Genomic_DNA"/>
</dbReference>
<evidence type="ECO:0000313" key="9">
    <source>
        <dbReference type="Proteomes" id="UP000239446"/>
    </source>
</evidence>
<dbReference type="EMBL" id="PTIU01000029">
    <property type="protein sequence ID" value="PPK53145.1"/>
    <property type="molecule type" value="Genomic_DNA"/>
</dbReference>
<dbReference type="Pfam" id="PF00440">
    <property type="entry name" value="TetR_N"/>
    <property type="match status" value="1"/>
</dbReference>
<dbReference type="InterPro" id="IPR001647">
    <property type="entry name" value="HTH_TetR"/>
</dbReference>
<proteinExistence type="predicted"/>
<dbReference type="PROSITE" id="PS50977">
    <property type="entry name" value="HTH_TETR_2"/>
    <property type="match status" value="1"/>
</dbReference>
<evidence type="ECO:0000259" key="6">
    <source>
        <dbReference type="PROSITE" id="PS50977"/>
    </source>
</evidence>
<dbReference type="GO" id="GO:0003677">
    <property type="term" value="F:DNA binding"/>
    <property type="evidence" value="ECO:0007669"/>
    <property type="project" value="UniProtKB-UniRule"/>
</dbReference>
<dbReference type="InterPro" id="IPR009057">
    <property type="entry name" value="Homeodomain-like_sf"/>
</dbReference>
<dbReference type="Gene3D" id="1.10.10.60">
    <property type="entry name" value="Homeodomain-like"/>
    <property type="match status" value="1"/>
</dbReference>
<dbReference type="OrthoDB" id="63332at2"/>
<dbReference type="InterPro" id="IPR039538">
    <property type="entry name" value="BetI_C"/>
</dbReference>
<gene>
    <name evidence="8" type="ORF">B0H24_102923</name>
    <name evidence="7" type="ORF">BY455_11523</name>
</gene>
<keyword evidence="10" id="KW-1185">Reference proteome</keyword>
<dbReference type="SUPFAM" id="SSF48498">
    <property type="entry name" value="Tetracyclin repressor-like, C-terminal domain"/>
    <property type="match status" value="1"/>
</dbReference>
<dbReference type="AlphaFoldDB" id="A0A2S6G390"/>
<dbReference type="Proteomes" id="UP000239648">
    <property type="component" value="Unassembled WGS sequence"/>
</dbReference>
<dbReference type="InterPro" id="IPR050624">
    <property type="entry name" value="HTH-type_Tx_Regulator"/>
</dbReference>
<name>A0A2S6G390_9GAMM</name>
<dbReference type="RefSeq" id="WP_104417159.1">
    <property type="nucleotide sequence ID" value="NZ_PTIT01000015.1"/>
</dbReference>
<keyword evidence="4" id="KW-0804">Transcription</keyword>
<evidence type="ECO:0000313" key="10">
    <source>
        <dbReference type="Proteomes" id="UP000239648"/>
    </source>
</evidence>
<dbReference type="InterPro" id="IPR036271">
    <property type="entry name" value="Tet_transcr_reg_TetR-rel_C_sf"/>
</dbReference>
<dbReference type="PANTHER" id="PTHR43479:SF11">
    <property type="entry name" value="ACREF_ENVCD OPERON REPRESSOR-RELATED"/>
    <property type="match status" value="1"/>
</dbReference>
<evidence type="ECO:0000256" key="3">
    <source>
        <dbReference type="ARBA" id="ARBA00023125"/>
    </source>
</evidence>
<comment type="caution">
    <text evidence="8">The sequence shown here is derived from an EMBL/GenBank/DDBJ whole genome shotgun (WGS) entry which is preliminary data.</text>
</comment>
<reference evidence="8 9" key="2">
    <citation type="submission" date="2018-02" db="EMBL/GenBank/DDBJ databases">
        <title>Subsurface microbial communities from deep shales in Ohio and West Virginia, USA.</title>
        <authorList>
            <person name="Wrighton K."/>
        </authorList>
    </citation>
    <scope>NUCLEOTIDE SEQUENCE [LARGE SCALE GENOMIC DNA]</scope>
    <source>
        <strain evidence="8 9">UTICA-S1B9</strain>
    </source>
</reference>
<dbReference type="PRINTS" id="PR00455">
    <property type="entry name" value="HTHTETR"/>
</dbReference>
<evidence type="ECO:0000313" key="8">
    <source>
        <dbReference type="EMBL" id="PPK53145.1"/>
    </source>
</evidence>
<protein>
    <submittedName>
        <fullName evidence="8">TetR family transcriptional regulator</fullName>
    </submittedName>
</protein>
<feature type="DNA-binding region" description="H-T-H motif" evidence="5">
    <location>
        <begin position="37"/>
        <end position="56"/>
    </location>
</feature>
<dbReference type="SUPFAM" id="SSF46689">
    <property type="entry name" value="Homeodomain-like"/>
    <property type="match status" value="1"/>
</dbReference>
<evidence type="ECO:0000256" key="1">
    <source>
        <dbReference type="ARBA" id="ARBA00022491"/>
    </source>
</evidence>
<accession>A0A2S6G390</accession>
<keyword evidence="3 5" id="KW-0238">DNA-binding</keyword>
<evidence type="ECO:0000256" key="5">
    <source>
        <dbReference type="PROSITE-ProRule" id="PRU00335"/>
    </source>
</evidence>
<dbReference type="Proteomes" id="UP000239446">
    <property type="component" value="Unassembled WGS sequence"/>
</dbReference>
<keyword evidence="1" id="KW-0678">Repressor</keyword>
<dbReference type="Gene3D" id="1.10.357.10">
    <property type="entry name" value="Tetracycline Repressor, domain 2"/>
    <property type="match status" value="1"/>
</dbReference>
<evidence type="ECO:0000313" key="7">
    <source>
        <dbReference type="EMBL" id="PPK51148.1"/>
    </source>
</evidence>
<evidence type="ECO:0000256" key="4">
    <source>
        <dbReference type="ARBA" id="ARBA00023163"/>
    </source>
</evidence>